<feature type="domain" description="PAS" evidence="1">
    <location>
        <begin position="138"/>
        <end position="176"/>
    </location>
</feature>
<proteinExistence type="predicted"/>
<dbReference type="PROSITE" id="PS50112">
    <property type="entry name" value="PAS"/>
    <property type="match status" value="2"/>
</dbReference>
<dbReference type="InterPro" id="IPR000700">
    <property type="entry name" value="PAS-assoc_C"/>
</dbReference>
<dbReference type="Pfam" id="PF08447">
    <property type="entry name" value="PAS_3"/>
    <property type="match status" value="1"/>
</dbReference>
<feature type="domain" description="GGDEF" evidence="3">
    <location>
        <begin position="399"/>
        <end position="536"/>
    </location>
</feature>
<evidence type="ECO:0000259" key="2">
    <source>
        <dbReference type="PROSITE" id="PS50113"/>
    </source>
</evidence>
<dbReference type="PANTHER" id="PTHR44757">
    <property type="entry name" value="DIGUANYLATE CYCLASE DGCP"/>
    <property type="match status" value="1"/>
</dbReference>
<dbReference type="InterPro" id="IPR013655">
    <property type="entry name" value="PAS_fold_3"/>
</dbReference>
<feature type="domain" description="PAS" evidence="1">
    <location>
        <begin position="245"/>
        <end position="315"/>
    </location>
</feature>
<dbReference type="Gene3D" id="3.30.450.20">
    <property type="entry name" value="PAS domain"/>
    <property type="match status" value="2"/>
</dbReference>
<gene>
    <name evidence="4" type="ORF">GCM10017581_033130</name>
</gene>
<dbReference type="Pfam" id="PF08448">
    <property type="entry name" value="PAS_4"/>
    <property type="match status" value="1"/>
</dbReference>
<dbReference type="CDD" id="cd01949">
    <property type="entry name" value="GGDEF"/>
    <property type="match status" value="1"/>
</dbReference>
<sequence length="536" mass="58067">MADIRVEPADRDAVLQATIAHHPGAFIGAVGPTGFFVDLPEELRATGLRPIVGPTSALALALPEDHRVIIDGWQRLLSEGGATVRFRPRSRADRPAWLHMIDVSHRYGVVVVVITDLDGVTVLDHEDIRPRLVTVRKDQAAVIIQADPQIHRVLGWSAGELTGRRSLELVHPDDHQRAIAAWMDLLSIPAGEARRVRLRHLHRDGHVIWFEITNHSLLHGAEPCVLAEMLDITEEMAAEEALRASEQLLRRLTEALPMSVIQIDAHRKVLYQNARGARMVGTVVGEELGERQLATVIPGDRAAVDQALDRVLREGGDADIEYGYRDRYLGLRRASAKARTLTTADGRVAGAVLCLADVTEDVRLREELRRRATLDALTGCRNRAATLAALGEALAGARWGTAAIFVDLNDFKLVNDRFGHAAGDRVLVHVARILQAVAGEAAVVGRLGGDEFVVVCADVAGPEDAHCLAAAFGTALESTPIDLGGPVLRVRASIGSAWTGPGGLPADALIAQADKEMYEAKHGLQPVPRQRPTVFP</sequence>
<dbReference type="NCBIfam" id="TIGR00254">
    <property type="entry name" value="GGDEF"/>
    <property type="match status" value="1"/>
</dbReference>
<dbReference type="RefSeq" id="WP_261964312.1">
    <property type="nucleotide sequence ID" value="NZ_BAAAXA010000003.1"/>
</dbReference>
<evidence type="ECO:0000259" key="1">
    <source>
        <dbReference type="PROSITE" id="PS50112"/>
    </source>
</evidence>
<protein>
    <recommendedName>
        <fullName evidence="6">PAS domain S-box-containing protein/diguanylate cyclase (GGDEF)-like protein</fullName>
    </recommendedName>
</protein>
<dbReference type="InterPro" id="IPR029787">
    <property type="entry name" value="Nucleotide_cyclase"/>
</dbReference>
<dbReference type="InterPro" id="IPR013656">
    <property type="entry name" value="PAS_4"/>
</dbReference>
<dbReference type="InterPro" id="IPR052155">
    <property type="entry name" value="Biofilm_reg_signaling"/>
</dbReference>
<dbReference type="SMART" id="SM00091">
    <property type="entry name" value="PAS"/>
    <property type="match status" value="2"/>
</dbReference>
<comment type="caution">
    <text evidence="4">The sequence shown here is derived from an EMBL/GenBank/DDBJ whole genome shotgun (WGS) entry which is preliminary data.</text>
</comment>
<organism evidence="4 5">
    <name type="scientific">Dactylosporangium matsuzakiense</name>
    <dbReference type="NCBI Taxonomy" id="53360"/>
    <lineage>
        <taxon>Bacteria</taxon>
        <taxon>Bacillati</taxon>
        <taxon>Actinomycetota</taxon>
        <taxon>Actinomycetes</taxon>
        <taxon>Micromonosporales</taxon>
        <taxon>Micromonosporaceae</taxon>
        <taxon>Dactylosporangium</taxon>
    </lineage>
</organism>
<name>A0A9W6NLV6_9ACTN</name>
<dbReference type="NCBIfam" id="TIGR00229">
    <property type="entry name" value="sensory_box"/>
    <property type="match status" value="2"/>
</dbReference>
<dbReference type="PANTHER" id="PTHR44757:SF2">
    <property type="entry name" value="BIOFILM ARCHITECTURE MAINTENANCE PROTEIN MBAA"/>
    <property type="match status" value="1"/>
</dbReference>
<dbReference type="AlphaFoldDB" id="A0A9W6NLV6"/>
<keyword evidence="5" id="KW-1185">Reference proteome</keyword>
<evidence type="ECO:0000313" key="5">
    <source>
        <dbReference type="Proteomes" id="UP001143480"/>
    </source>
</evidence>
<dbReference type="PROSITE" id="PS50113">
    <property type="entry name" value="PAC"/>
    <property type="match status" value="1"/>
</dbReference>
<dbReference type="SUPFAM" id="SSF55073">
    <property type="entry name" value="Nucleotide cyclase"/>
    <property type="match status" value="1"/>
</dbReference>
<dbReference type="InterPro" id="IPR035965">
    <property type="entry name" value="PAS-like_dom_sf"/>
</dbReference>
<dbReference type="InterPro" id="IPR000014">
    <property type="entry name" value="PAS"/>
</dbReference>
<evidence type="ECO:0008006" key="6">
    <source>
        <dbReference type="Google" id="ProtNLM"/>
    </source>
</evidence>
<dbReference type="SUPFAM" id="SSF55785">
    <property type="entry name" value="PYP-like sensor domain (PAS domain)"/>
    <property type="match status" value="2"/>
</dbReference>
<evidence type="ECO:0000259" key="3">
    <source>
        <dbReference type="PROSITE" id="PS50887"/>
    </source>
</evidence>
<dbReference type="InterPro" id="IPR000160">
    <property type="entry name" value="GGDEF_dom"/>
</dbReference>
<reference evidence="4" key="1">
    <citation type="journal article" date="2014" name="Int. J. Syst. Evol. Microbiol.">
        <title>Complete genome sequence of Corynebacterium casei LMG S-19264T (=DSM 44701T), isolated from a smear-ripened cheese.</title>
        <authorList>
            <consortium name="US DOE Joint Genome Institute (JGI-PGF)"/>
            <person name="Walter F."/>
            <person name="Albersmeier A."/>
            <person name="Kalinowski J."/>
            <person name="Ruckert C."/>
        </authorList>
    </citation>
    <scope>NUCLEOTIDE SEQUENCE</scope>
    <source>
        <strain evidence="4">VKM Ac-1321</strain>
    </source>
</reference>
<dbReference type="SMART" id="SM00267">
    <property type="entry name" value="GGDEF"/>
    <property type="match status" value="1"/>
</dbReference>
<dbReference type="Pfam" id="PF00990">
    <property type="entry name" value="GGDEF"/>
    <property type="match status" value="1"/>
</dbReference>
<accession>A0A9W6NLV6</accession>
<dbReference type="EMBL" id="BSFP01000017">
    <property type="protein sequence ID" value="GLL01571.1"/>
    <property type="molecule type" value="Genomic_DNA"/>
</dbReference>
<dbReference type="PROSITE" id="PS50887">
    <property type="entry name" value="GGDEF"/>
    <property type="match status" value="1"/>
</dbReference>
<dbReference type="CDD" id="cd00130">
    <property type="entry name" value="PAS"/>
    <property type="match status" value="2"/>
</dbReference>
<dbReference type="Gene3D" id="3.30.70.270">
    <property type="match status" value="1"/>
</dbReference>
<dbReference type="InterPro" id="IPR043128">
    <property type="entry name" value="Rev_trsase/Diguanyl_cyclase"/>
</dbReference>
<evidence type="ECO:0000313" key="4">
    <source>
        <dbReference type="EMBL" id="GLL01571.1"/>
    </source>
</evidence>
<feature type="domain" description="PAC" evidence="2">
    <location>
        <begin position="194"/>
        <end position="244"/>
    </location>
</feature>
<reference evidence="4" key="2">
    <citation type="submission" date="2023-01" db="EMBL/GenBank/DDBJ databases">
        <authorList>
            <person name="Sun Q."/>
            <person name="Evtushenko L."/>
        </authorList>
    </citation>
    <scope>NUCLEOTIDE SEQUENCE</scope>
    <source>
        <strain evidence="4">VKM Ac-1321</strain>
    </source>
</reference>
<dbReference type="Proteomes" id="UP001143480">
    <property type="component" value="Unassembled WGS sequence"/>
</dbReference>